<keyword evidence="5" id="KW-1185">Reference proteome</keyword>
<evidence type="ECO:0000256" key="2">
    <source>
        <dbReference type="SAM" id="Phobius"/>
    </source>
</evidence>
<feature type="compositionally biased region" description="Basic and acidic residues" evidence="1">
    <location>
        <begin position="408"/>
        <end position="417"/>
    </location>
</feature>
<dbReference type="EMBL" id="JACHDP010000001">
    <property type="protein sequence ID" value="MBB5478893.1"/>
    <property type="molecule type" value="Genomic_DNA"/>
</dbReference>
<gene>
    <name evidence="4" type="ORF">HNR20_003398</name>
</gene>
<feature type="transmembrane region" description="Helical" evidence="2">
    <location>
        <begin position="201"/>
        <end position="220"/>
    </location>
</feature>
<evidence type="ECO:0000313" key="5">
    <source>
        <dbReference type="Proteomes" id="UP000586947"/>
    </source>
</evidence>
<feature type="transmembrane region" description="Helical" evidence="2">
    <location>
        <begin position="259"/>
        <end position="277"/>
    </location>
</feature>
<feature type="transmembrane region" description="Helical" evidence="2">
    <location>
        <begin position="16"/>
        <end position="34"/>
    </location>
</feature>
<dbReference type="Proteomes" id="UP000586947">
    <property type="component" value="Unassembled WGS sequence"/>
</dbReference>
<keyword evidence="2" id="KW-0472">Membrane</keyword>
<dbReference type="PANTHER" id="PTHR23028">
    <property type="entry name" value="ACETYLTRANSFERASE"/>
    <property type="match status" value="1"/>
</dbReference>
<dbReference type="AlphaFoldDB" id="A0A840VP63"/>
<dbReference type="GO" id="GO:0016020">
    <property type="term" value="C:membrane"/>
    <property type="evidence" value="ECO:0007669"/>
    <property type="project" value="TreeGrafter"/>
</dbReference>
<sequence length="427" mass="48496">MSSPKERMPRVESLTGLRWFAAFAVFLFHANQIIKLPTVNDIRLGDFFRFGDAGVTFFYVLSGFVLTWSFSPSVSTGTFYWRRFARVWPALAVSTVIAWVAFDQVWHDSWKRTLLSLSLTESWFPPAAHLVANPVAWSVSCEAFFYLLFPFIIRPLLRLRLPALAIIAAAGMAIEWAYWFFVQDFIDPKQYWIQLSWFIRFPPVRFIEFLLGMIAAAALLRGWRPRINLWLALATVPASVLLLWWGARQGWWAAHWSQQGLIPACVLVVLAAALRDVSGRPSFLRSKPLVSLGAWSYAFYLVHLSVIYWLMGTVKTGPASWMNLKVLLVWTVLGIALAWACYRWVEHPVERFLRNLYPRRVPPAPQGPQAPLAPHEAPTVVLQRDAVLTGRGVTSHDIDPARTGSPERASRYPDHGHGLPGITTPDR</sequence>
<feature type="transmembrane region" description="Helical" evidence="2">
    <location>
        <begin position="127"/>
        <end position="149"/>
    </location>
</feature>
<feature type="transmembrane region" description="Helical" evidence="2">
    <location>
        <begin position="54"/>
        <end position="75"/>
    </location>
</feature>
<dbReference type="RefSeq" id="WP_184181104.1">
    <property type="nucleotide sequence ID" value="NZ_BMNF01000001.1"/>
</dbReference>
<accession>A0A840VP63</accession>
<evidence type="ECO:0000259" key="3">
    <source>
        <dbReference type="Pfam" id="PF01757"/>
    </source>
</evidence>
<organism evidence="4 5">
    <name type="scientific">Micromonospora parathelypteridis</name>
    <dbReference type="NCBI Taxonomy" id="1839617"/>
    <lineage>
        <taxon>Bacteria</taxon>
        <taxon>Bacillati</taxon>
        <taxon>Actinomycetota</taxon>
        <taxon>Actinomycetes</taxon>
        <taxon>Micromonosporales</taxon>
        <taxon>Micromonosporaceae</taxon>
        <taxon>Micromonospora</taxon>
    </lineage>
</organism>
<evidence type="ECO:0000313" key="4">
    <source>
        <dbReference type="EMBL" id="MBB5478893.1"/>
    </source>
</evidence>
<feature type="transmembrane region" description="Helical" evidence="2">
    <location>
        <begin position="289"/>
        <end position="311"/>
    </location>
</feature>
<protein>
    <submittedName>
        <fullName evidence="4">Peptidoglycan/LPS O-acetylase OafA/YrhL</fullName>
    </submittedName>
</protein>
<feature type="transmembrane region" description="Helical" evidence="2">
    <location>
        <begin position="326"/>
        <end position="345"/>
    </location>
</feature>
<keyword evidence="2" id="KW-1133">Transmembrane helix</keyword>
<comment type="caution">
    <text evidence="4">The sequence shown here is derived from an EMBL/GenBank/DDBJ whole genome shotgun (WGS) entry which is preliminary data.</text>
</comment>
<keyword evidence="2" id="KW-0812">Transmembrane</keyword>
<feature type="transmembrane region" description="Helical" evidence="2">
    <location>
        <begin position="161"/>
        <end position="181"/>
    </location>
</feature>
<name>A0A840VP63_9ACTN</name>
<dbReference type="GO" id="GO:0000271">
    <property type="term" value="P:polysaccharide biosynthetic process"/>
    <property type="evidence" value="ECO:0007669"/>
    <property type="project" value="TreeGrafter"/>
</dbReference>
<feature type="region of interest" description="Disordered" evidence="1">
    <location>
        <begin position="393"/>
        <end position="427"/>
    </location>
</feature>
<dbReference type="InterPro" id="IPR002656">
    <property type="entry name" value="Acyl_transf_3_dom"/>
</dbReference>
<feature type="transmembrane region" description="Helical" evidence="2">
    <location>
        <begin position="227"/>
        <end position="247"/>
    </location>
</feature>
<evidence type="ECO:0000256" key="1">
    <source>
        <dbReference type="SAM" id="MobiDB-lite"/>
    </source>
</evidence>
<feature type="domain" description="Acyltransferase 3" evidence="3">
    <location>
        <begin position="12"/>
        <end position="343"/>
    </location>
</feature>
<dbReference type="Pfam" id="PF01757">
    <property type="entry name" value="Acyl_transf_3"/>
    <property type="match status" value="1"/>
</dbReference>
<reference evidence="4 5" key="1">
    <citation type="submission" date="2020-08" db="EMBL/GenBank/DDBJ databases">
        <title>Sequencing the genomes of 1000 actinobacteria strains.</title>
        <authorList>
            <person name="Klenk H.-P."/>
        </authorList>
    </citation>
    <scope>NUCLEOTIDE SEQUENCE [LARGE SCALE GENOMIC DNA]</scope>
    <source>
        <strain evidence="4 5">DSM 103125</strain>
    </source>
</reference>
<dbReference type="InterPro" id="IPR050879">
    <property type="entry name" value="Acyltransferase_3"/>
</dbReference>
<feature type="transmembrane region" description="Helical" evidence="2">
    <location>
        <begin position="87"/>
        <end position="107"/>
    </location>
</feature>
<dbReference type="PANTHER" id="PTHR23028:SF53">
    <property type="entry name" value="ACYL_TRANSF_3 DOMAIN-CONTAINING PROTEIN"/>
    <property type="match status" value="1"/>
</dbReference>
<dbReference type="GO" id="GO:0016747">
    <property type="term" value="F:acyltransferase activity, transferring groups other than amino-acyl groups"/>
    <property type="evidence" value="ECO:0007669"/>
    <property type="project" value="InterPro"/>
</dbReference>
<proteinExistence type="predicted"/>